<gene>
    <name evidence="1" type="ORF">E2C01_033880</name>
</gene>
<keyword evidence="2" id="KW-1185">Reference proteome</keyword>
<proteinExistence type="predicted"/>
<protein>
    <submittedName>
        <fullName evidence="1">Uncharacterized protein</fullName>
    </submittedName>
</protein>
<name>A0A5B7F5F0_PORTR</name>
<dbReference type="EMBL" id="VSRR010004652">
    <property type="protein sequence ID" value="MPC40323.1"/>
    <property type="molecule type" value="Genomic_DNA"/>
</dbReference>
<dbReference type="AlphaFoldDB" id="A0A5B7F5F0"/>
<reference evidence="1 2" key="1">
    <citation type="submission" date="2019-05" db="EMBL/GenBank/DDBJ databases">
        <title>Another draft genome of Portunus trituberculatus and its Hox gene families provides insights of decapod evolution.</title>
        <authorList>
            <person name="Jeong J.-H."/>
            <person name="Song I."/>
            <person name="Kim S."/>
            <person name="Choi T."/>
            <person name="Kim D."/>
            <person name="Ryu S."/>
            <person name="Kim W."/>
        </authorList>
    </citation>
    <scope>NUCLEOTIDE SEQUENCE [LARGE SCALE GENOMIC DNA]</scope>
    <source>
        <tissue evidence="1">Muscle</tissue>
    </source>
</reference>
<accession>A0A5B7F5F0</accession>
<sequence length="126" mass="14001">MTFTAAFDPHTTDDTRSLDGQQKLELIRKLRKGAKVVSVCEEYGMAKQTVLDISESVDKLVEYCGKYCVDASSRKSGKGAPRKNVRSGKDAALDATVVKWYVQQLWVEINVCGIEILAAAGSWHRY</sequence>
<dbReference type="Proteomes" id="UP000324222">
    <property type="component" value="Unassembled WGS sequence"/>
</dbReference>
<organism evidence="1 2">
    <name type="scientific">Portunus trituberculatus</name>
    <name type="common">Swimming crab</name>
    <name type="synonym">Neptunus trituberculatus</name>
    <dbReference type="NCBI Taxonomy" id="210409"/>
    <lineage>
        <taxon>Eukaryota</taxon>
        <taxon>Metazoa</taxon>
        <taxon>Ecdysozoa</taxon>
        <taxon>Arthropoda</taxon>
        <taxon>Crustacea</taxon>
        <taxon>Multicrustacea</taxon>
        <taxon>Malacostraca</taxon>
        <taxon>Eumalacostraca</taxon>
        <taxon>Eucarida</taxon>
        <taxon>Decapoda</taxon>
        <taxon>Pleocyemata</taxon>
        <taxon>Brachyura</taxon>
        <taxon>Eubrachyura</taxon>
        <taxon>Portunoidea</taxon>
        <taxon>Portunidae</taxon>
        <taxon>Portuninae</taxon>
        <taxon>Portunus</taxon>
    </lineage>
</organism>
<comment type="caution">
    <text evidence="1">The sequence shown here is derived from an EMBL/GenBank/DDBJ whole genome shotgun (WGS) entry which is preliminary data.</text>
</comment>
<evidence type="ECO:0000313" key="2">
    <source>
        <dbReference type="Proteomes" id="UP000324222"/>
    </source>
</evidence>
<evidence type="ECO:0000313" key="1">
    <source>
        <dbReference type="EMBL" id="MPC40323.1"/>
    </source>
</evidence>